<evidence type="ECO:0000256" key="3">
    <source>
        <dbReference type="ARBA" id="ARBA00012438"/>
    </source>
</evidence>
<dbReference type="Pfam" id="PF02518">
    <property type="entry name" value="HATPase_c"/>
    <property type="match status" value="1"/>
</dbReference>
<dbReference type="InterPro" id="IPR001789">
    <property type="entry name" value="Sig_transdc_resp-reg_receiver"/>
</dbReference>
<dbReference type="SMART" id="SM00448">
    <property type="entry name" value="REC"/>
    <property type="match status" value="1"/>
</dbReference>
<dbReference type="InterPro" id="IPR005467">
    <property type="entry name" value="His_kinase_dom"/>
</dbReference>
<accession>A0AAU8A6P8</accession>
<dbReference type="InterPro" id="IPR035965">
    <property type="entry name" value="PAS-like_dom_sf"/>
</dbReference>
<keyword evidence="15" id="KW-0547">Nucleotide-binding</keyword>
<dbReference type="InterPro" id="IPR036890">
    <property type="entry name" value="HATPase_C_sf"/>
</dbReference>
<dbReference type="PROSITE" id="PS50110">
    <property type="entry name" value="RESPONSE_REGULATORY"/>
    <property type="match status" value="1"/>
</dbReference>
<comment type="catalytic activity">
    <reaction evidence="1">
        <text>ATP + protein L-histidine = ADP + protein N-phospho-L-histidine.</text>
        <dbReference type="EC" id="2.7.13.3"/>
    </reaction>
</comment>
<dbReference type="Pfam" id="PF00072">
    <property type="entry name" value="Response_reg"/>
    <property type="match status" value="1"/>
</dbReference>
<gene>
    <name evidence="15" type="ORF">PUP29_09965</name>
</gene>
<dbReference type="Gene3D" id="3.40.50.2300">
    <property type="match status" value="1"/>
</dbReference>
<dbReference type="SUPFAM" id="SSF47384">
    <property type="entry name" value="Homodimeric domain of signal transducing histidine kinase"/>
    <property type="match status" value="1"/>
</dbReference>
<dbReference type="InterPro" id="IPR003594">
    <property type="entry name" value="HATPase_dom"/>
</dbReference>
<dbReference type="GO" id="GO:0000155">
    <property type="term" value="F:phosphorelay sensor kinase activity"/>
    <property type="evidence" value="ECO:0007669"/>
    <property type="project" value="InterPro"/>
</dbReference>
<evidence type="ECO:0000256" key="5">
    <source>
        <dbReference type="ARBA" id="ARBA00022553"/>
    </source>
</evidence>
<keyword evidence="12" id="KW-0812">Transmembrane</keyword>
<dbReference type="InterPro" id="IPR003661">
    <property type="entry name" value="HisK_dim/P_dom"/>
</dbReference>
<dbReference type="SMART" id="SM00388">
    <property type="entry name" value="HisKA"/>
    <property type="match status" value="1"/>
</dbReference>
<keyword evidence="7" id="KW-0418">Kinase</keyword>
<evidence type="ECO:0000256" key="7">
    <source>
        <dbReference type="ARBA" id="ARBA00022777"/>
    </source>
</evidence>
<keyword evidence="12" id="KW-0472">Membrane</keyword>
<evidence type="ECO:0000313" key="15">
    <source>
        <dbReference type="EMBL" id="XCC61851.1"/>
    </source>
</evidence>
<evidence type="ECO:0000259" key="14">
    <source>
        <dbReference type="PROSITE" id="PS50110"/>
    </source>
</evidence>
<dbReference type="PRINTS" id="PR00344">
    <property type="entry name" value="BCTRLSENSOR"/>
</dbReference>
<comment type="similarity">
    <text evidence="2">In the N-terminal section; belongs to the phytochrome family.</text>
</comment>
<dbReference type="SUPFAM" id="SSF55785">
    <property type="entry name" value="PYP-like sensor domain (PAS domain)"/>
    <property type="match status" value="1"/>
</dbReference>
<evidence type="ECO:0000256" key="8">
    <source>
        <dbReference type="ARBA" id="ARBA00023012"/>
    </source>
</evidence>
<dbReference type="CDD" id="cd17546">
    <property type="entry name" value="REC_hyHK_CKI1_RcsC-like"/>
    <property type="match status" value="1"/>
</dbReference>
<keyword evidence="5 11" id="KW-0597">Phosphoprotein</keyword>
<organism evidence="15">
    <name type="scientific">Christensenella massiliensis</name>
    <dbReference type="NCBI Taxonomy" id="1805714"/>
    <lineage>
        <taxon>Bacteria</taxon>
        <taxon>Bacillati</taxon>
        <taxon>Bacillota</taxon>
        <taxon>Clostridia</taxon>
        <taxon>Christensenellales</taxon>
        <taxon>Christensenellaceae</taxon>
        <taxon>Christensenella</taxon>
    </lineage>
</organism>
<proteinExistence type="inferred from homology"/>
<reference evidence="15" key="1">
    <citation type="submission" date="2023-02" db="EMBL/GenBank/DDBJ databases">
        <title>Gut commensal Christensenella minuta modulates host metabolism via a new class of secondary bile acids.</title>
        <authorList>
            <person name="Liu C."/>
        </authorList>
    </citation>
    <scope>NUCLEOTIDE SEQUENCE</scope>
    <source>
        <strain evidence="15">CA70</strain>
    </source>
</reference>
<dbReference type="InterPro" id="IPR036097">
    <property type="entry name" value="HisK_dim/P_sf"/>
</dbReference>
<dbReference type="Gene3D" id="3.30.450.20">
    <property type="entry name" value="PAS domain"/>
    <property type="match status" value="1"/>
</dbReference>
<dbReference type="SMART" id="SM00387">
    <property type="entry name" value="HATPase_c"/>
    <property type="match status" value="1"/>
</dbReference>
<evidence type="ECO:0000256" key="9">
    <source>
        <dbReference type="ARBA" id="ARBA00024867"/>
    </source>
</evidence>
<dbReference type="FunFam" id="3.30.565.10:FF:000010">
    <property type="entry name" value="Sensor histidine kinase RcsC"/>
    <property type="match status" value="1"/>
</dbReference>
<dbReference type="InterPro" id="IPR004358">
    <property type="entry name" value="Sig_transdc_His_kin-like_C"/>
</dbReference>
<dbReference type="GO" id="GO:0005524">
    <property type="term" value="F:ATP binding"/>
    <property type="evidence" value="ECO:0007669"/>
    <property type="project" value="UniProtKB-KW"/>
</dbReference>
<evidence type="ECO:0000256" key="6">
    <source>
        <dbReference type="ARBA" id="ARBA00022679"/>
    </source>
</evidence>
<dbReference type="SUPFAM" id="SSF52172">
    <property type="entry name" value="CheY-like"/>
    <property type="match status" value="1"/>
</dbReference>
<keyword evidence="12" id="KW-1133">Transmembrane helix</keyword>
<feature type="domain" description="Response regulatory" evidence="14">
    <location>
        <begin position="546"/>
        <end position="667"/>
    </location>
</feature>
<dbReference type="PROSITE" id="PS50109">
    <property type="entry name" value="HIS_KIN"/>
    <property type="match status" value="1"/>
</dbReference>
<feature type="modified residue" description="4-aspartylphosphate" evidence="11">
    <location>
        <position position="598"/>
    </location>
</feature>
<feature type="domain" description="Histidine kinase" evidence="13">
    <location>
        <begin position="299"/>
        <end position="523"/>
    </location>
</feature>
<evidence type="ECO:0000256" key="2">
    <source>
        <dbReference type="ARBA" id="ARBA00006402"/>
    </source>
</evidence>
<keyword evidence="8" id="KW-0902">Two-component regulatory system</keyword>
<keyword evidence="15" id="KW-0067">ATP-binding</keyword>
<keyword evidence="6" id="KW-0808">Transferase</keyword>
<comment type="function">
    <text evidence="9">May play the central regulatory role in sporulation. It may be an element of the effector pathway responsible for the activation of sporulation genes in response to nutritional stress. Spo0A may act in concert with spo0H (a sigma factor) to control the expression of some genes that are critical to the sporulation process.</text>
</comment>
<dbReference type="AlphaFoldDB" id="A0AAU8A6P8"/>
<evidence type="ECO:0000256" key="10">
    <source>
        <dbReference type="ARBA" id="ARBA00074306"/>
    </source>
</evidence>
<dbReference type="PROSITE" id="PS51257">
    <property type="entry name" value="PROKAR_LIPOPROTEIN"/>
    <property type="match status" value="1"/>
</dbReference>
<dbReference type="RefSeq" id="WP_353423197.1">
    <property type="nucleotide sequence ID" value="NZ_CP117826.1"/>
</dbReference>
<evidence type="ECO:0000256" key="11">
    <source>
        <dbReference type="PROSITE-ProRule" id="PRU00169"/>
    </source>
</evidence>
<dbReference type="SUPFAM" id="SSF55874">
    <property type="entry name" value="ATPase domain of HSP90 chaperone/DNA topoisomerase II/histidine kinase"/>
    <property type="match status" value="1"/>
</dbReference>
<dbReference type="EMBL" id="CP117826">
    <property type="protein sequence ID" value="XCC61851.1"/>
    <property type="molecule type" value="Genomic_DNA"/>
</dbReference>
<dbReference type="InterPro" id="IPR011006">
    <property type="entry name" value="CheY-like_superfamily"/>
</dbReference>
<evidence type="ECO:0000256" key="4">
    <source>
        <dbReference type="ARBA" id="ARBA00018672"/>
    </source>
</evidence>
<name>A0AAU8A6P8_9FIRM</name>
<evidence type="ECO:0000256" key="1">
    <source>
        <dbReference type="ARBA" id="ARBA00000085"/>
    </source>
</evidence>
<protein>
    <recommendedName>
        <fullName evidence="10">Circadian input-output histidine kinase CikA</fullName>
        <ecNumber evidence="3">2.7.13.3</ecNumber>
    </recommendedName>
    <alternativeName>
        <fullName evidence="4">Stage 0 sporulation protein A homolog</fullName>
    </alternativeName>
</protein>
<dbReference type="EC" id="2.7.13.3" evidence="3"/>
<dbReference type="PANTHER" id="PTHR43047">
    <property type="entry name" value="TWO-COMPONENT HISTIDINE PROTEIN KINASE"/>
    <property type="match status" value="1"/>
</dbReference>
<dbReference type="Gene3D" id="1.10.287.130">
    <property type="match status" value="1"/>
</dbReference>
<feature type="transmembrane region" description="Helical" evidence="12">
    <location>
        <begin position="116"/>
        <end position="137"/>
    </location>
</feature>
<evidence type="ECO:0000259" key="13">
    <source>
        <dbReference type="PROSITE" id="PS50109"/>
    </source>
</evidence>
<evidence type="ECO:0000256" key="12">
    <source>
        <dbReference type="SAM" id="Phobius"/>
    </source>
</evidence>
<dbReference type="Gene3D" id="3.30.565.10">
    <property type="entry name" value="Histidine kinase-like ATPase, C-terminal domain"/>
    <property type="match status" value="1"/>
</dbReference>
<dbReference type="CDD" id="cd00082">
    <property type="entry name" value="HisKA"/>
    <property type="match status" value="1"/>
</dbReference>
<sequence length="674" mass="74732">MRKICAMLAGVLFLVLVGSGCGTILATQKDAALQSGRIGSTEISAEHNGAGNAGSGKAHSFCAETINAFLNEEKRYQIGKIDDLLFSRPAGSRERLLTAAPKRTEASYASIAGRRIPIVTIFLAACTVIGIAGLLFFRKWHKANIRSKDIEIKYREQLFGVLASNVDDIFIMFAPQDYTVEYVSPNIERLLGITQANMKNNIRALGTTALDPEHEITAADLRGIRLGEFRRQERERLHQKTGERRWYQETLYHVSIENTDKFILVMADRTEERHAHRVLQHAMSIAESSNEAKSSFLAHMSHDIRTPISAVIGMTEIAKRHTSEPEKVEDCLDKVLVSSKQLLGLVNDVLDMSKIESGVVSLQESNCEIGQIVDEVVTVIQPQASAKAQELQVELLNISHRLFTCDELRINKILINLLSNAVKYTQEGGKVRFSVEELEQSNANYAKMQFKVEDNGMGIPPEFMGRLFEPFSRSEKAELSKIQGTGLGMSIVKALVDAMGGTISTDSRQGEGSTFTVILEFRIDHSREEKSEKSKDSSGYNFGGKRYLLAEDNDINAEIMMELLKMRGAEAVRVNNGQKAVELFAAHREGYFDAVFMDVMMPVMNGYEATKALRALERADAKAVIIVAMTANAFAEDIKAALDSGMDDHIAKPISIERLADILEQSETDKGKEK</sequence>
<dbReference type="Pfam" id="PF00512">
    <property type="entry name" value="HisKA"/>
    <property type="match status" value="1"/>
</dbReference>